<dbReference type="InterPro" id="IPR019057">
    <property type="entry name" value="Restrct_endonuc_II_Eco47II"/>
</dbReference>
<dbReference type="Pfam" id="PF09553">
    <property type="entry name" value="RE_Eco47II"/>
    <property type="match status" value="1"/>
</dbReference>
<organism evidence="1 2">
    <name type="scientific">Candidatus Xenohaliotis californiensis</name>
    <dbReference type="NCBI Taxonomy" id="84677"/>
    <lineage>
        <taxon>Bacteria</taxon>
        <taxon>Pseudomonadati</taxon>
        <taxon>Pseudomonadota</taxon>
        <taxon>Alphaproteobacteria</taxon>
        <taxon>Rickettsiales</taxon>
        <taxon>Anaplasmataceae</taxon>
        <taxon>Candidatus Xenohaliotis</taxon>
    </lineage>
</organism>
<reference evidence="1 2" key="1">
    <citation type="submission" date="2024-01" db="EMBL/GenBank/DDBJ databases">
        <authorList>
            <person name="Kunselman E."/>
        </authorList>
    </citation>
    <scope>NUCLEOTIDE SEQUENCE [LARGE SCALE GENOMIC DNA]</scope>
    <source>
        <strain evidence="1">2 abalone samples</strain>
    </source>
</reference>
<protein>
    <submittedName>
        <fullName evidence="1">Uncharacterized protein</fullName>
    </submittedName>
</protein>
<keyword evidence="2" id="KW-1185">Reference proteome</keyword>
<accession>A0ABM9N7W1</accession>
<evidence type="ECO:0000313" key="1">
    <source>
        <dbReference type="EMBL" id="CAK8162794.1"/>
    </source>
</evidence>
<gene>
    <name evidence="1" type="ORF">CAXC1_220066</name>
</gene>
<sequence length="123" mass="14217">MEIKNKYNTIKGNHKVAIYDDIDLILKDKYIGYTGYYVAIIDKKRINLSFTPPDNKTKTRRKENQYIRQVGGKTFYTIATGNENAIEMIYQIVPKIISDIIGASDTNISKSSLFTEFFEKSFK</sequence>
<evidence type="ECO:0000313" key="2">
    <source>
        <dbReference type="Proteomes" id="UP001314181"/>
    </source>
</evidence>
<dbReference type="EMBL" id="CAWVOK010000014">
    <property type="protein sequence ID" value="CAK8162794.1"/>
    <property type="molecule type" value="Genomic_DNA"/>
</dbReference>
<proteinExistence type="predicted"/>
<dbReference type="Proteomes" id="UP001314181">
    <property type="component" value="Unassembled WGS sequence"/>
</dbReference>
<comment type="caution">
    <text evidence="1">The sequence shown here is derived from an EMBL/GenBank/DDBJ whole genome shotgun (WGS) entry which is preliminary data.</text>
</comment>
<name>A0ABM9N7W1_9RICK</name>